<gene>
    <name evidence="1" type="ORF">TUM4438_39240</name>
</gene>
<reference evidence="1" key="1">
    <citation type="submission" date="2021-05" db="EMBL/GenBank/DDBJ databases">
        <title>Molecular characterization for Shewanella algae harboring chromosomal blaOXA-55-like strains isolated from clinical and environment sample.</title>
        <authorList>
            <person name="Ohama Y."/>
            <person name="Aoki K."/>
            <person name="Harada S."/>
            <person name="Moriya K."/>
            <person name="Ishii Y."/>
            <person name="Tateda K."/>
        </authorList>
    </citation>
    <scope>NUCLEOTIDE SEQUENCE</scope>
    <source>
        <strain evidence="1">JCM 11563</strain>
    </source>
</reference>
<accession>A0ABQ4PQ07</accession>
<dbReference type="SUPFAM" id="SSF53756">
    <property type="entry name" value="UDP-Glycosyltransferase/glycogen phosphorylase"/>
    <property type="match status" value="1"/>
</dbReference>
<organism evidence="1 2">
    <name type="scientific">Shewanella sairae</name>
    <dbReference type="NCBI Taxonomy" id="190310"/>
    <lineage>
        <taxon>Bacteria</taxon>
        <taxon>Pseudomonadati</taxon>
        <taxon>Pseudomonadota</taxon>
        <taxon>Gammaproteobacteria</taxon>
        <taxon>Alteromonadales</taxon>
        <taxon>Shewanellaceae</taxon>
        <taxon>Shewanella</taxon>
    </lineage>
</organism>
<comment type="caution">
    <text evidence="1">The sequence shown here is derived from an EMBL/GenBank/DDBJ whole genome shotgun (WGS) entry which is preliminary data.</text>
</comment>
<evidence type="ECO:0000313" key="1">
    <source>
        <dbReference type="EMBL" id="GIU51038.1"/>
    </source>
</evidence>
<dbReference type="PIRSF" id="PIRSF028458">
    <property type="entry name" value="UCP028458_glyceroPtfrase"/>
    <property type="match status" value="1"/>
</dbReference>
<dbReference type="InterPro" id="IPR043148">
    <property type="entry name" value="TagF_C"/>
</dbReference>
<proteinExistence type="predicted"/>
<keyword evidence="2" id="KW-1185">Reference proteome</keyword>
<name>A0ABQ4PQ07_9GAMM</name>
<dbReference type="InterPro" id="IPR016886">
    <property type="entry name" value="UCP028458_glyceroPtfrase"/>
</dbReference>
<dbReference type="Gene3D" id="3.40.50.12580">
    <property type="match status" value="1"/>
</dbReference>
<evidence type="ECO:0000313" key="2">
    <source>
        <dbReference type="Proteomes" id="UP000887104"/>
    </source>
</evidence>
<dbReference type="Proteomes" id="UP000887104">
    <property type="component" value="Unassembled WGS sequence"/>
</dbReference>
<sequence>MSLNNKRYLLYIAQNYAYAMLRPLQEAILARGDEACWFLEGDEVDPSFLKASERQLKTVSEVKAWMPDAVLVPGNVVPSFIPGVKVGVFHGFNAGKVNRRGRQDHFEIRDCFDLYCTQGPDTTLPFIELAKKNATFKVAETGWAMLDPMYKQGADNPYYIEGDKRPTVLFCSTFSRNLSCADIVYDQIKAMSCKGNWRWLVQFHPKMSPEIIEKYKALQNENLTFIETDNVLPLLQSADVMLCDTSSVLLMFLLQGKPVVTFRNQNPSSHLLNVEKLDEIEPAIEKALSRPAELIAQIESYCEQIHPYRDGLSSERVLAAVDSMIDNGTADLKVKPANLIRHLKMRKKLGYWKLF</sequence>
<protein>
    <submittedName>
        <fullName evidence="1">CDP-glycerol--glycerophosphate glycerophosphotransferase</fullName>
    </submittedName>
</protein>
<dbReference type="EMBL" id="BPEY01000103">
    <property type="protein sequence ID" value="GIU51038.1"/>
    <property type="molecule type" value="Genomic_DNA"/>
</dbReference>